<dbReference type="RefSeq" id="WP_051785971.1">
    <property type="nucleotide sequence ID" value="NZ_JOKH01000002.1"/>
</dbReference>
<name>A0A081NHE2_9GAMM</name>
<protein>
    <recommendedName>
        <fullName evidence="2">NusG-like N-terminal domain-containing protein</fullName>
    </recommendedName>
</protein>
<dbReference type="OrthoDB" id="9790639at2"/>
<keyword evidence="4" id="KW-1185">Reference proteome</keyword>
<evidence type="ECO:0000313" key="4">
    <source>
        <dbReference type="Proteomes" id="UP000028073"/>
    </source>
</evidence>
<gene>
    <name evidence="3" type="ORF">GZ78_09455</name>
</gene>
<reference evidence="3 4" key="1">
    <citation type="submission" date="2014-06" db="EMBL/GenBank/DDBJ databases">
        <title>Whole Genome Sequences of Three Symbiotic Endozoicomonas Bacteria.</title>
        <authorList>
            <person name="Neave M.J."/>
            <person name="Apprill A."/>
            <person name="Voolstra C.R."/>
        </authorList>
    </citation>
    <scope>NUCLEOTIDE SEQUENCE [LARGE SCALE GENOMIC DNA]</scope>
    <source>
        <strain evidence="3 4">DSM 25634</strain>
    </source>
</reference>
<evidence type="ECO:0000313" key="3">
    <source>
        <dbReference type="EMBL" id="KEQ17865.1"/>
    </source>
</evidence>
<organism evidence="3 4">
    <name type="scientific">Endozoicomonas numazuensis</name>
    <dbReference type="NCBI Taxonomy" id="1137799"/>
    <lineage>
        <taxon>Bacteria</taxon>
        <taxon>Pseudomonadati</taxon>
        <taxon>Pseudomonadota</taxon>
        <taxon>Gammaproteobacteria</taxon>
        <taxon>Oceanospirillales</taxon>
        <taxon>Endozoicomonadaceae</taxon>
        <taxon>Endozoicomonas</taxon>
    </lineage>
</organism>
<dbReference type="GO" id="GO:0006354">
    <property type="term" value="P:DNA-templated transcription elongation"/>
    <property type="evidence" value="ECO:0007669"/>
    <property type="project" value="InterPro"/>
</dbReference>
<accession>A0A081NHE2</accession>
<dbReference type="Proteomes" id="UP000028073">
    <property type="component" value="Unassembled WGS sequence"/>
</dbReference>
<dbReference type="EMBL" id="JOKH01000002">
    <property type="protein sequence ID" value="KEQ17865.1"/>
    <property type="molecule type" value="Genomic_DNA"/>
</dbReference>
<feature type="domain" description="NusG-like N-terminal" evidence="2">
    <location>
        <begin position="23"/>
        <end position="106"/>
    </location>
</feature>
<dbReference type="eggNOG" id="COG0250">
    <property type="taxonomic scope" value="Bacteria"/>
</dbReference>
<dbReference type="Pfam" id="PF02357">
    <property type="entry name" value="NusG"/>
    <property type="match status" value="1"/>
</dbReference>
<evidence type="ECO:0000259" key="2">
    <source>
        <dbReference type="Pfam" id="PF02357"/>
    </source>
</evidence>
<sequence>MLKQNHQERSGDLLPDYSLAEGWYLLSIKPNQEQRAEQNLLEQNIPVYCPYIVRKDTKQALFQGYLFINLKGNLCFYFHKIKYTRGVVGFVCFDQNTGQFPKPVPSGKKIIEDVKKIELLINRQNEKHTNRHSFHNGDRVKVNSPLFHHYQGRFLKQSGENRGLLLLQYIKETRSNDQLCKETLGEKIIQVPLSQLRKI</sequence>
<dbReference type="STRING" id="1137799.GZ78_09455"/>
<proteinExistence type="predicted"/>
<dbReference type="SUPFAM" id="SSF82679">
    <property type="entry name" value="N-utilization substance G protein NusG, N-terminal domain"/>
    <property type="match status" value="1"/>
</dbReference>
<dbReference type="AlphaFoldDB" id="A0A081NHE2"/>
<keyword evidence="1" id="KW-0804">Transcription</keyword>
<dbReference type="InterPro" id="IPR006645">
    <property type="entry name" value="NGN-like_dom"/>
</dbReference>
<dbReference type="Gene3D" id="3.30.70.940">
    <property type="entry name" value="NusG, N-terminal domain"/>
    <property type="match status" value="1"/>
</dbReference>
<dbReference type="InterPro" id="IPR036735">
    <property type="entry name" value="NGN_dom_sf"/>
</dbReference>
<evidence type="ECO:0000256" key="1">
    <source>
        <dbReference type="ARBA" id="ARBA00023163"/>
    </source>
</evidence>
<comment type="caution">
    <text evidence="3">The sequence shown here is derived from an EMBL/GenBank/DDBJ whole genome shotgun (WGS) entry which is preliminary data.</text>
</comment>